<keyword evidence="3 8" id="KW-0349">Heme</keyword>
<dbReference type="FunFam" id="1.10.630.10:FF:000006">
    <property type="entry name" value="Cytochrome P450 302a1, mitochondrial"/>
    <property type="match status" value="1"/>
</dbReference>
<comment type="cofactor">
    <cofactor evidence="1 8">
        <name>heme</name>
        <dbReference type="ChEBI" id="CHEBI:30413"/>
    </cofactor>
</comment>
<evidence type="ECO:0000256" key="3">
    <source>
        <dbReference type="ARBA" id="ARBA00022617"/>
    </source>
</evidence>
<feature type="binding site" description="axial binding residue" evidence="8">
    <location>
        <position position="449"/>
    </location>
    <ligand>
        <name>heme</name>
        <dbReference type="ChEBI" id="CHEBI:30413"/>
    </ligand>
    <ligandPart>
        <name>Fe</name>
        <dbReference type="ChEBI" id="CHEBI:18248"/>
    </ligandPart>
</feature>
<evidence type="ECO:0000256" key="4">
    <source>
        <dbReference type="ARBA" id="ARBA00022723"/>
    </source>
</evidence>
<dbReference type="PANTHER" id="PTHR24279:SF120">
    <property type="entry name" value="CYTOCHROME P450"/>
    <property type="match status" value="1"/>
</dbReference>
<dbReference type="AlphaFoldDB" id="A0A0F7J2T5"/>
<dbReference type="GO" id="GO:0016705">
    <property type="term" value="F:oxidoreductase activity, acting on paired donors, with incorporation or reduction of molecular oxygen"/>
    <property type="evidence" value="ECO:0007669"/>
    <property type="project" value="InterPro"/>
</dbReference>
<comment type="similarity">
    <text evidence="2 9">Belongs to the cytochrome P450 family.</text>
</comment>
<evidence type="ECO:0000256" key="6">
    <source>
        <dbReference type="ARBA" id="ARBA00023004"/>
    </source>
</evidence>
<name>A0A0F7J2T5_PARNA</name>
<keyword evidence="6 8" id="KW-0408">Iron</keyword>
<dbReference type="Pfam" id="PF00067">
    <property type="entry name" value="p450"/>
    <property type="match status" value="1"/>
</dbReference>
<accession>A0A0F7J2T5</accession>
<gene>
    <name evidence="10" type="primary">CYP3020B1</name>
</gene>
<keyword evidence="5 9" id="KW-0560">Oxidoreductase</keyword>
<dbReference type="Gene3D" id="1.10.630.10">
    <property type="entry name" value="Cytochrome P450"/>
    <property type="match status" value="1"/>
</dbReference>
<dbReference type="PRINTS" id="PR00385">
    <property type="entry name" value="P450"/>
</dbReference>
<sequence length="500" mass="57405">MGIHSSKNIRLLSTAVKPKRLKSVTEIPGPPVYPFFGNVFGFTSPETGPDPSRILEILDYQWKIYGDIIKFEIPTRPTTLFLFRPDLAEKIYRASGSKPLRPGFDALRHVRSKDPLTNQGAMGLLTSEGDQWYSFRSKVQQPMLRPKSTLRYTPDLESIAEEFISKKIMDARDGKSEMGPDFLEDLYKWALESVTCLALNARLGCLEPNLPHDSHQMQIIRGVSDIFINSMYLDNRFQFWRFFPSPRLQKFTDAYNTFRDLCSGYINQALNDIKLRSSDQKGGDPTLLELFTERGCDEATATVMALDMMFAGIDTSSHLAAFAMYQLAKHPEVQEKLHAEVKKELPSKDSKLHMKALERMPYLRATVKEALRTNPPAPLMARILKEPLELDGYQLPGNTVYIPCHYIMSMSERFVDNPKEFMPERWLRLNKNPMHPFLVLPFGHGPRMCVGKRFAEQEVSILLAKIIQHFKVEWHHGDLKMKIETISKPDGPLRFTFLDR</sequence>
<dbReference type="InterPro" id="IPR001128">
    <property type="entry name" value="Cyt_P450"/>
</dbReference>
<dbReference type="PROSITE" id="PS00086">
    <property type="entry name" value="CYTOCHROME_P450"/>
    <property type="match status" value="1"/>
</dbReference>
<evidence type="ECO:0000256" key="9">
    <source>
        <dbReference type="RuleBase" id="RU000461"/>
    </source>
</evidence>
<evidence type="ECO:0000313" key="10">
    <source>
        <dbReference type="EMBL" id="AKH03536.1"/>
    </source>
</evidence>
<evidence type="ECO:0000256" key="2">
    <source>
        <dbReference type="ARBA" id="ARBA00010617"/>
    </source>
</evidence>
<dbReference type="InterPro" id="IPR017972">
    <property type="entry name" value="Cyt_P450_CS"/>
</dbReference>
<dbReference type="GO" id="GO:0004497">
    <property type="term" value="F:monooxygenase activity"/>
    <property type="evidence" value="ECO:0007669"/>
    <property type="project" value="UniProtKB-KW"/>
</dbReference>
<keyword evidence="4 8" id="KW-0479">Metal-binding</keyword>
<dbReference type="EMBL" id="KP899604">
    <property type="protein sequence ID" value="AKH03536.1"/>
    <property type="molecule type" value="mRNA"/>
</dbReference>
<evidence type="ECO:0000256" key="1">
    <source>
        <dbReference type="ARBA" id="ARBA00001971"/>
    </source>
</evidence>
<dbReference type="CDD" id="cd11054">
    <property type="entry name" value="CYP24A1-like"/>
    <property type="match status" value="1"/>
</dbReference>
<dbReference type="SUPFAM" id="SSF48264">
    <property type="entry name" value="Cytochrome P450"/>
    <property type="match status" value="1"/>
</dbReference>
<proteinExistence type="evidence at transcript level"/>
<protein>
    <submittedName>
        <fullName evidence="10">Cytochrome P450 3020B1</fullName>
    </submittedName>
</protein>
<reference evidence="10" key="1">
    <citation type="journal article" date="2015" name="Environ. Sci. Technol.">
        <title>Identification of the Full 46 Cytochrome P450 (CYP) Complement and Modulation of CYP Expression in Response to Water-Accommodated Fractions of Crude Oil in the Cyclopoid Copepod Paracyclopina nana.</title>
        <authorList>
            <person name="Han J."/>
            <person name="Won E.J."/>
            <person name="Kim H.S."/>
            <person name="Nelson D.R."/>
            <person name="Lee S.J."/>
            <person name="Park H.G."/>
            <person name="Lee J.S."/>
        </authorList>
    </citation>
    <scope>NUCLEOTIDE SEQUENCE</scope>
</reference>
<keyword evidence="7 9" id="KW-0503">Monooxygenase</keyword>
<evidence type="ECO:0000256" key="7">
    <source>
        <dbReference type="ARBA" id="ARBA00023033"/>
    </source>
</evidence>
<dbReference type="PANTHER" id="PTHR24279">
    <property type="entry name" value="CYTOCHROME P450"/>
    <property type="match status" value="1"/>
</dbReference>
<dbReference type="InterPro" id="IPR050479">
    <property type="entry name" value="CYP11_CYP27_families"/>
</dbReference>
<organism evidence="10">
    <name type="scientific">Paracyclopina nana</name>
    <name type="common">Marine copepod</name>
    <dbReference type="NCBI Taxonomy" id="565004"/>
    <lineage>
        <taxon>Eukaryota</taxon>
        <taxon>Metazoa</taxon>
        <taxon>Ecdysozoa</taxon>
        <taxon>Arthropoda</taxon>
        <taxon>Crustacea</taxon>
        <taxon>Multicrustacea</taxon>
        <taxon>Hexanauplia</taxon>
        <taxon>Copepoda</taxon>
        <taxon>Cyclopoida</taxon>
        <taxon>Cyclopettidae</taxon>
        <taxon>Paracyclopina</taxon>
    </lineage>
</organism>
<dbReference type="GO" id="GO:0005506">
    <property type="term" value="F:iron ion binding"/>
    <property type="evidence" value="ECO:0007669"/>
    <property type="project" value="InterPro"/>
</dbReference>
<dbReference type="GO" id="GO:0020037">
    <property type="term" value="F:heme binding"/>
    <property type="evidence" value="ECO:0007669"/>
    <property type="project" value="InterPro"/>
</dbReference>
<dbReference type="InterPro" id="IPR002401">
    <property type="entry name" value="Cyt_P450_E_grp-I"/>
</dbReference>
<evidence type="ECO:0000256" key="8">
    <source>
        <dbReference type="PIRSR" id="PIRSR602401-1"/>
    </source>
</evidence>
<dbReference type="InterPro" id="IPR036396">
    <property type="entry name" value="Cyt_P450_sf"/>
</dbReference>
<dbReference type="PRINTS" id="PR00463">
    <property type="entry name" value="EP450I"/>
</dbReference>
<evidence type="ECO:0000256" key="5">
    <source>
        <dbReference type="ARBA" id="ARBA00023002"/>
    </source>
</evidence>